<proteinExistence type="predicted"/>
<evidence type="ECO:0000313" key="1">
    <source>
        <dbReference type="RefSeq" id="XP_042600443.1"/>
    </source>
</evidence>
<dbReference type="GeneID" id="122134458"/>
<accession>A0A9R0AJA8</accession>
<dbReference type="KEGG" id="ccar:122134458"/>
<dbReference type="InterPro" id="IPR029168">
    <property type="entry name" value="REC114L"/>
</dbReference>
<dbReference type="AlphaFoldDB" id="A0A9R0AJA8"/>
<dbReference type="RefSeq" id="XP_042600443.1">
    <property type="nucleotide sequence ID" value="XM_042744509.1"/>
</dbReference>
<reference evidence="1" key="1">
    <citation type="submission" date="2025-08" db="UniProtKB">
        <authorList>
            <consortium name="RefSeq"/>
        </authorList>
    </citation>
    <scope>IDENTIFICATION</scope>
    <source>
        <tissue evidence="1">Muscle</tissue>
    </source>
</reference>
<dbReference type="Pfam" id="PF15165">
    <property type="entry name" value="REC114-like"/>
    <property type="match status" value="1"/>
</dbReference>
<gene>
    <name evidence="1" type="primary">LOC122134458</name>
</gene>
<protein>
    <submittedName>
        <fullName evidence="1">Meiotic recombination protein REC114-like</fullName>
    </submittedName>
</protein>
<name>A0A9R0AJA8_CYPCA</name>
<organism evidence="1">
    <name type="scientific">Cyprinus carpio</name>
    <name type="common">Common carp</name>
    <dbReference type="NCBI Taxonomy" id="7962"/>
    <lineage>
        <taxon>Eukaryota</taxon>
        <taxon>Metazoa</taxon>
        <taxon>Chordata</taxon>
        <taxon>Craniata</taxon>
        <taxon>Vertebrata</taxon>
        <taxon>Euteleostomi</taxon>
        <taxon>Actinopterygii</taxon>
        <taxon>Neopterygii</taxon>
        <taxon>Teleostei</taxon>
        <taxon>Ostariophysi</taxon>
        <taxon>Cypriniformes</taxon>
        <taxon>Cyprinidae</taxon>
        <taxon>Cyprininae</taxon>
        <taxon>Cyprinus</taxon>
    </lineage>
</organism>
<sequence length="91" mass="10134">MESDSLPCSLHREHSKDTTISACVWKLRRYGRFLPEGNVSNIICAWKIFESSESAGQLELNILGSGHLLGSQGHGLMVRLYENTQDLASDQ</sequence>
<dbReference type="Proteomes" id="UP001155660">
    <property type="component" value="Chromosome B18"/>
</dbReference>